<dbReference type="AlphaFoldDB" id="W4LIA5"/>
<comment type="caution">
    <text evidence="3">The sequence shown here is derived from an EMBL/GenBank/DDBJ whole genome shotgun (WGS) entry which is preliminary data.</text>
</comment>
<protein>
    <recommendedName>
        <fullName evidence="2">Metallo-beta-lactamase domain-containing protein</fullName>
    </recommendedName>
</protein>
<evidence type="ECO:0000256" key="1">
    <source>
        <dbReference type="ARBA" id="ARBA00005250"/>
    </source>
</evidence>
<dbReference type="PANTHER" id="PTHR42951">
    <property type="entry name" value="METALLO-BETA-LACTAMASE DOMAIN-CONTAINING"/>
    <property type="match status" value="1"/>
</dbReference>
<dbReference type="InterPro" id="IPR001279">
    <property type="entry name" value="Metallo-B-lactamas"/>
</dbReference>
<dbReference type="PANTHER" id="PTHR42951:SF4">
    <property type="entry name" value="ACYL-COENZYME A THIOESTERASE MBLAC2"/>
    <property type="match status" value="1"/>
</dbReference>
<evidence type="ECO:0000313" key="3">
    <source>
        <dbReference type="EMBL" id="ETW97440.1"/>
    </source>
</evidence>
<proteinExistence type="inferred from homology"/>
<comment type="similarity">
    <text evidence="1">Belongs to the metallo-beta-lactamase superfamily. Class-B beta-lactamase family.</text>
</comment>
<keyword evidence="4" id="KW-1185">Reference proteome</keyword>
<accession>W4LIA5</accession>
<sequence length="289" mass="31955">MARNQRITGLVIAILGVVWVASTYAQPPARTIEHVSGGLYKFTNKFHASVFLVTDEGIIATDPINAEAAAWLKGEFDKRFGKPVKYLIYSHHHADHVSGGDAFGAEEIVAHENIVDDIEKDKVPTPLPTTTFSDTKTITLGGQSVELIYLGSGHSDNLIAMKFPGEQALFIVDIVSAHRLPYRTMGAGRDNLDGILAQIRKAESITGYNKLITAHGAPYMFIAKPDMLGQLRGYIEALRDEVKAAMDAGKSLDEIRRTVKMEKYQHLFLYKQFLPLNIDGMYTHLGDKP</sequence>
<organism evidence="3 4">
    <name type="scientific">Entotheonella factor</name>
    <dbReference type="NCBI Taxonomy" id="1429438"/>
    <lineage>
        <taxon>Bacteria</taxon>
        <taxon>Pseudomonadati</taxon>
        <taxon>Nitrospinota/Tectimicrobiota group</taxon>
        <taxon>Candidatus Tectimicrobiota</taxon>
        <taxon>Candidatus Entotheonellia</taxon>
        <taxon>Candidatus Entotheonellales</taxon>
        <taxon>Candidatus Entotheonellaceae</taxon>
        <taxon>Candidatus Entotheonella</taxon>
    </lineage>
</organism>
<feature type="domain" description="Metallo-beta-lactamase" evidence="2">
    <location>
        <begin position="47"/>
        <end position="215"/>
    </location>
</feature>
<name>W4LIA5_ENTF1</name>
<dbReference type="Gene3D" id="3.60.15.10">
    <property type="entry name" value="Ribonuclease Z/Hydroxyacylglutathione hydrolase-like"/>
    <property type="match status" value="1"/>
</dbReference>
<dbReference type="SMART" id="SM00849">
    <property type="entry name" value="Lactamase_B"/>
    <property type="match status" value="1"/>
</dbReference>
<dbReference type="EMBL" id="AZHW01000665">
    <property type="protein sequence ID" value="ETW97440.1"/>
    <property type="molecule type" value="Genomic_DNA"/>
</dbReference>
<dbReference type="Pfam" id="PF00753">
    <property type="entry name" value="Lactamase_B"/>
    <property type="match status" value="1"/>
</dbReference>
<dbReference type="InterPro" id="IPR050855">
    <property type="entry name" value="NDM-1-like"/>
</dbReference>
<evidence type="ECO:0000259" key="2">
    <source>
        <dbReference type="SMART" id="SM00849"/>
    </source>
</evidence>
<dbReference type="HOGENOM" id="CLU_056342_2_0_7"/>
<dbReference type="InterPro" id="IPR036866">
    <property type="entry name" value="RibonucZ/Hydroxyglut_hydro"/>
</dbReference>
<dbReference type="GO" id="GO:0017001">
    <property type="term" value="P:antibiotic catabolic process"/>
    <property type="evidence" value="ECO:0007669"/>
    <property type="project" value="UniProtKB-ARBA"/>
</dbReference>
<dbReference type="SUPFAM" id="SSF56281">
    <property type="entry name" value="Metallo-hydrolase/oxidoreductase"/>
    <property type="match status" value="1"/>
</dbReference>
<gene>
    <name evidence="3" type="ORF">ETSY1_22610</name>
</gene>
<dbReference type="Proteomes" id="UP000019141">
    <property type="component" value="Unassembled WGS sequence"/>
</dbReference>
<reference evidence="3 4" key="1">
    <citation type="journal article" date="2014" name="Nature">
        <title>An environmental bacterial taxon with a large and distinct metabolic repertoire.</title>
        <authorList>
            <person name="Wilson M.C."/>
            <person name="Mori T."/>
            <person name="Ruckert C."/>
            <person name="Uria A.R."/>
            <person name="Helf M.J."/>
            <person name="Takada K."/>
            <person name="Gernert C."/>
            <person name="Steffens U.A."/>
            <person name="Heycke N."/>
            <person name="Schmitt S."/>
            <person name="Rinke C."/>
            <person name="Helfrich E.J."/>
            <person name="Brachmann A.O."/>
            <person name="Gurgui C."/>
            <person name="Wakimoto T."/>
            <person name="Kracht M."/>
            <person name="Crusemann M."/>
            <person name="Hentschel U."/>
            <person name="Abe I."/>
            <person name="Matsunaga S."/>
            <person name="Kalinowski J."/>
            <person name="Takeyama H."/>
            <person name="Piel J."/>
        </authorList>
    </citation>
    <scope>NUCLEOTIDE SEQUENCE [LARGE SCALE GENOMIC DNA]</scope>
    <source>
        <strain evidence="4">TSY1</strain>
    </source>
</reference>
<evidence type="ECO:0000313" key="4">
    <source>
        <dbReference type="Proteomes" id="UP000019141"/>
    </source>
</evidence>